<keyword evidence="2" id="KW-1185">Reference proteome</keyword>
<name>A0A1T4XNW0_9CLOT</name>
<dbReference type="PIRSF" id="PIRSF016897">
    <property type="entry name" value="GlpP"/>
    <property type="match status" value="1"/>
</dbReference>
<dbReference type="InterPro" id="IPR006699">
    <property type="entry name" value="GlpP"/>
</dbReference>
<dbReference type="EMBL" id="FUYH01000011">
    <property type="protein sequence ID" value="SKA91249.1"/>
    <property type="molecule type" value="Genomic_DNA"/>
</dbReference>
<dbReference type="RefSeq" id="WP_078696678.1">
    <property type="nucleotide sequence ID" value="NZ_FUYH01000011.1"/>
</dbReference>
<organism evidence="1 2">
    <name type="scientific">Caloramator quimbayensis</name>
    <dbReference type="NCBI Taxonomy" id="1147123"/>
    <lineage>
        <taxon>Bacteria</taxon>
        <taxon>Bacillati</taxon>
        <taxon>Bacillota</taxon>
        <taxon>Clostridia</taxon>
        <taxon>Eubacteriales</taxon>
        <taxon>Clostridiaceae</taxon>
        <taxon>Caloramator</taxon>
    </lineage>
</organism>
<dbReference type="OrthoDB" id="9799580at2"/>
<dbReference type="Proteomes" id="UP000190105">
    <property type="component" value="Unassembled WGS sequence"/>
</dbReference>
<dbReference type="GO" id="GO:0006355">
    <property type="term" value="P:regulation of DNA-templated transcription"/>
    <property type="evidence" value="ECO:0007669"/>
    <property type="project" value="InterPro"/>
</dbReference>
<dbReference type="STRING" id="1147123.SAMN05443428_11130"/>
<dbReference type="Gene3D" id="3.20.20.70">
    <property type="entry name" value="Aldolase class I"/>
    <property type="match status" value="1"/>
</dbReference>
<accession>A0A1T4XNW0</accession>
<dbReference type="InterPro" id="IPR013785">
    <property type="entry name" value="Aldolase_TIM"/>
</dbReference>
<dbReference type="Pfam" id="PF04309">
    <property type="entry name" value="G3P_antiterm"/>
    <property type="match status" value="1"/>
</dbReference>
<evidence type="ECO:0000313" key="1">
    <source>
        <dbReference type="EMBL" id="SKA91249.1"/>
    </source>
</evidence>
<reference evidence="2" key="1">
    <citation type="submission" date="2017-02" db="EMBL/GenBank/DDBJ databases">
        <authorList>
            <person name="Varghese N."/>
            <person name="Submissions S."/>
        </authorList>
    </citation>
    <scope>NUCLEOTIDE SEQUENCE [LARGE SCALE GENOMIC DNA]</scope>
    <source>
        <strain evidence="2">USBA 833</strain>
    </source>
</reference>
<proteinExistence type="predicted"/>
<dbReference type="GO" id="GO:0006071">
    <property type="term" value="P:glycerol metabolic process"/>
    <property type="evidence" value="ECO:0007669"/>
    <property type="project" value="InterPro"/>
</dbReference>
<evidence type="ECO:0000313" key="2">
    <source>
        <dbReference type="Proteomes" id="UP000190105"/>
    </source>
</evidence>
<protein>
    <submittedName>
        <fullName evidence="1">Glycerol uptake operon antiterminator</fullName>
    </submittedName>
</protein>
<dbReference type="PANTHER" id="PTHR35787:SF1">
    <property type="entry name" value="GLYCEROL UPTAKE OPERON ANTITERMINATOR REGULATORY PROTEIN"/>
    <property type="match status" value="1"/>
</dbReference>
<dbReference type="AlphaFoldDB" id="A0A1T4XNW0"/>
<gene>
    <name evidence="1" type="ORF">SAMN05443428_11130</name>
</gene>
<dbReference type="SUPFAM" id="SSF110391">
    <property type="entry name" value="GlpP-like"/>
    <property type="match status" value="1"/>
</dbReference>
<dbReference type="PANTHER" id="PTHR35787">
    <property type="entry name" value="GLYCEROL UPTAKE OPERON ANTITERMINATOR REGULATORY PROTEIN"/>
    <property type="match status" value="1"/>
</dbReference>
<sequence length="186" mass="20307">MRSIVEIIEESPIIAAVRDVKELEGAIESRAGIIFMLCGSILNMNQIIKRIKNKDKYVFIHIDLVEGLGRDSAAVEFLKGVGADGIITTRPSLIKDAKSCGMYAIQRLFMVDSRSLETGIKSILDERPNAVEIMPAATSKIIKKIHEKINIPVIAGGLVLEKSDVINALSNGAVAVSTSQNFLWDE</sequence>